<organism evidence="1 2">
    <name type="scientific">candidate division GN15 bacterium</name>
    <dbReference type="NCBI Taxonomy" id="2072418"/>
    <lineage>
        <taxon>Bacteria</taxon>
        <taxon>candidate division GN15</taxon>
    </lineage>
</organism>
<dbReference type="Proteomes" id="UP000250918">
    <property type="component" value="Unassembled WGS sequence"/>
</dbReference>
<dbReference type="AlphaFoldDB" id="A0A855X4R9"/>
<accession>A0A855X4R9</accession>
<gene>
    <name evidence="1" type="ORF">C3F09_02770</name>
</gene>
<name>A0A855X4R9_9BACT</name>
<evidence type="ECO:0000313" key="1">
    <source>
        <dbReference type="EMBL" id="PWB75301.1"/>
    </source>
</evidence>
<dbReference type="EMBL" id="PQAP01000011">
    <property type="protein sequence ID" value="PWB75301.1"/>
    <property type="molecule type" value="Genomic_DNA"/>
</dbReference>
<comment type="caution">
    <text evidence="1">The sequence shown here is derived from an EMBL/GenBank/DDBJ whole genome shotgun (WGS) entry which is preliminary data.</text>
</comment>
<reference evidence="1 2" key="1">
    <citation type="journal article" date="2018" name="ISME J.">
        <title>A methanotrophic archaeon couples anaerobic oxidation of methane to Fe(III) reduction.</title>
        <authorList>
            <person name="Cai C."/>
            <person name="Leu A.O."/>
            <person name="Xie G.J."/>
            <person name="Guo J."/>
            <person name="Feng Y."/>
            <person name="Zhao J.X."/>
            <person name="Tyson G.W."/>
            <person name="Yuan Z."/>
            <person name="Hu S."/>
        </authorList>
    </citation>
    <scope>NUCLEOTIDE SEQUENCE [LARGE SCALE GENOMIC DNA]</scope>
    <source>
        <strain evidence="1">FeB_12</strain>
    </source>
</reference>
<evidence type="ECO:0000313" key="2">
    <source>
        <dbReference type="Proteomes" id="UP000250918"/>
    </source>
</evidence>
<proteinExistence type="predicted"/>
<sequence length="190" mass="20737">MWDGFLLTIRSMVNSLLEHTENIAMKFKIIPLAVVLILSAALAAQGTENAPVSGPNTVSQASLKGADNPFSLLSSSRIRWSSSYAVSFFSGGGRSGSLGLLSTSMFYEFSPKLSLGLDVGILHNPGSILGDRQSSPTVLPGMTLDYHPSKAFRMIIDVRSVSGAMYPYDRSAGFWYDPIYPYSWPMQERK</sequence>
<protein>
    <submittedName>
        <fullName evidence="1">Uncharacterized protein</fullName>
    </submittedName>
</protein>